<dbReference type="EC" id="3.6.5.3" evidence="2"/>
<evidence type="ECO:0000313" key="10">
    <source>
        <dbReference type="EMBL" id="QKU34686.1"/>
    </source>
</evidence>
<dbReference type="InterPro" id="IPR015256">
    <property type="entry name" value="eIF2g_C"/>
</dbReference>
<evidence type="ECO:0000256" key="8">
    <source>
        <dbReference type="ARBA" id="ARBA00048107"/>
    </source>
</evidence>
<dbReference type="PROSITE" id="PS51722">
    <property type="entry name" value="G_TR_2"/>
    <property type="match status" value="1"/>
</dbReference>
<dbReference type="GO" id="GO:0005525">
    <property type="term" value="F:GTP binding"/>
    <property type="evidence" value="ECO:0007669"/>
    <property type="project" value="UniProtKB-KW"/>
</dbReference>
<dbReference type="EMBL" id="KY523104">
    <property type="protein sequence ID" value="QKU34686.1"/>
    <property type="molecule type" value="Genomic_DNA"/>
</dbReference>
<dbReference type="GO" id="GO:0003924">
    <property type="term" value="F:GTPase activity"/>
    <property type="evidence" value="ECO:0007669"/>
    <property type="project" value="InterPro"/>
</dbReference>
<dbReference type="SUPFAM" id="SSF52540">
    <property type="entry name" value="P-loop containing nucleoside triphosphate hydrolases"/>
    <property type="match status" value="1"/>
</dbReference>
<dbReference type="NCBIfam" id="TIGR00231">
    <property type="entry name" value="small_GTP"/>
    <property type="match status" value="1"/>
</dbReference>
<dbReference type="InterPro" id="IPR009001">
    <property type="entry name" value="Transl_elong_EF1A/Init_IF2_C"/>
</dbReference>
<dbReference type="InterPro" id="IPR050543">
    <property type="entry name" value="eIF2G"/>
</dbReference>
<dbReference type="SUPFAM" id="SSF50465">
    <property type="entry name" value="EF-Tu/eEF-1alpha/eIF2-gamma C-terminal domain"/>
    <property type="match status" value="1"/>
</dbReference>
<comment type="similarity">
    <text evidence="1">Belongs to the TRAFAC class translation factor GTPase superfamily. Classic translation factor GTPase family. EIF2G subfamily.</text>
</comment>
<dbReference type="InterPro" id="IPR009000">
    <property type="entry name" value="Transl_B-barrel_sf"/>
</dbReference>
<evidence type="ECO:0000256" key="6">
    <source>
        <dbReference type="ARBA" id="ARBA00022917"/>
    </source>
</evidence>
<dbReference type="PANTHER" id="PTHR42854">
    <property type="entry name" value="EUKARYOTIC TRANSLATION INITIATION FACTOR 2 SUBUNIT 3 FAMILY MEMBER"/>
    <property type="match status" value="1"/>
</dbReference>
<dbReference type="Pfam" id="PF00009">
    <property type="entry name" value="GTP_EFTU"/>
    <property type="match status" value="1"/>
</dbReference>
<evidence type="ECO:0000256" key="3">
    <source>
        <dbReference type="ARBA" id="ARBA00022540"/>
    </source>
</evidence>
<dbReference type="InterPro" id="IPR044127">
    <property type="entry name" value="eIF2g_dom_2"/>
</dbReference>
<evidence type="ECO:0000256" key="4">
    <source>
        <dbReference type="ARBA" id="ARBA00022741"/>
    </source>
</evidence>
<evidence type="ECO:0000256" key="7">
    <source>
        <dbReference type="ARBA" id="ARBA00023134"/>
    </source>
</evidence>
<dbReference type="KEGG" id="vg:80518095"/>
<evidence type="ECO:0000256" key="5">
    <source>
        <dbReference type="ARBA" id="ARBA00022801"/>
    </source>
</evidence>
<dbReference type="Gene3D" id="3.40.50.300">
    <property type="entry name" value="P-loop containing nucleotide triphosphate hydrolases"/>
    <property type="match status" value="1"/>
</dbReference>
<dbReference type="Pfam" id="PF09173">
    <property type="entry name" value="eIF2_C"/>
    <property type="match status" value="1"/>
</dbReference>
<keyword evidence="6" id="KW-0648">Protein biosynthesis</keyword>
<dbReference type="PRINTS" id="PR00315">
    <property type="entry name" value="ELONGATNFCT"/>
</dbReference>
<reference evidence="10" key="1">
    <citation type="submission" date="2017-01" db="EMBL/GenBank/DDBJ databases">
        <authorList>
            <person name="Assis F.L."/>
            <person name="Abrahao J.S."/>
            <person name="Silva L."/>
            <person name="Khalil J.B."/>
            <person name="Rodrigues R."/>
            <person name="Silva L.S."/>
            <person name="Arantes T."/>
            <person name="Boratto P."/>
            <person name="Andrade M."/>
            <person name="Kroon E.G."/>
            <person name="Ribeiro B."/>
            <person name="Bergier I."/>
            <person name="Seligmann H."/>
            <person name="Ghigo E."/>
            <person name="Colson P."/>
            <person name="Levasseur A."/>
            <person name="Raoult D."/>
            <person name="Scola B.L."/>
        </authorList>
    </citation>
    <scope>NUCLEOTIDE SEQUENCE</scope>
    <source>
        <strain evidence="10">Soda lake</strain>
    </source>
</reference>
<evidence type="ECO:0000256" key="1">
    <source>
        <dbReference type="ARBA" id="ARBA00005388"/>
    </source>
</evidence>
<keyword evidence="7" id="KW-0342">GTP-binding</keyword>
<dbReference type="SUPFAM" id="SSF50447">
    <property type="entry name" value="Translation proteins"/>
    <property type="match status" value="1"/>
</dbReference>
<evidence type="ECO:0000259" key="9">
    <source>
        <dbReference type="PROSITE" id="PS51722"/>
    </source>
</evidence>
<protein>
    <recommendedName>
        <fullName evidence="2">protein-synthesizing GTPase</fullName>
        <ecNumber evidence="2">3.6.5.3</ecNumber>
    </recommendedName>
</protein>
<dbReference type="RefSeq" id="YP_010781331.1">
    <property type="nucleotide sequence ID" value="NC_075039.1"/>
</dbReference>
<keyword evidence="3 10" id="KW-0396">Initiation factor</keyword>
<feature type="domain" description="Tr-type G" evidence="9">
    <location>
        <begin position="19"/>
        <end position="222"/>
    </location>
</feature>
<dbReference type="InterPro" id="IPR027417">
    <property type="entry name" value="P-loop_NTPase"/>
</dbReference>
<dbReference type="NCBIfam" id="NF003077">
    <property type="entry name" value="PRK04000.1"/>
    <property type="match status" value="1"/>
</dbReference>
<proteinExistence type="inferred from homology"/>
<keyword evidence="5" id="KW-0378">Hydrolase</keyword>
<dbReference type="GO" id="GO:0000049">
    <property type="term" value="F:tRNA binding"/>
    <property type="evidence" value="ECO:0007669"/>
    <property type="project" value="InterPro"/>
</dbReference>
<dbReference type="FunFam" id="3.40.50.300:FF:000065">
    <property type="entry name" value="Eukaryotic translation initiation factor 2 subunit gamma"/>
    <property type="match status" value="1"/>
</dbReference>
<dbReference type="Gene3D" id="2.40.30.10">
    <property type="entry name" value="Translation factors"/>
    <property type="match status" value="2"/>
</dbReference>
<sequence>MNSNNIDSSTDLISATITQPTYNIGLVGHVAHGKSSVCRALTGVETFKHSKEKERGITMKIGYANCKIFKCKTCPEPQCYYPTGSKVKLHQCTVCGSETDLVQYFSFIDCPGHESLMNTMLSGATIMDYAVLLIDGSQKCPQPQTVEHLAALEILQIKKIIIIQNKLDLIDGNKALEQYNDIKNFVKGTCAESAPIIPLSAQKKYNIDVLCEIIIKYFGQVERTASKPKMNVIRSFDVNKPGSEIASITGGVLGGSLISGEFKVGDIVEIRPGLIQKNTQQVITWKPIRTQIVSMQTDLDQISRALPGGLIGVCTNLDPVLTRSDRMVGQVIGLVDNMPDVLIEINARCVFMKRIGVTDVKVIKPSKGDTVLLNISSKPVFATVKKFSKSKYQFELKYPCCMSNGERFSISTKLGESWRLVGMGELVL</sequence>
<keyword evidence="4" id="KW-0547">Nucleotide-binding</keyword>
<dbReference type="FunFam" id="2.40.30.10:FF:000009">
    <property type="entry name" value="Eukaryotic translation initiation factor 2 subunit gamma"/>
    <property type="match status" value="1"/>
</dbReference>
<reference evidence="10" key="2">
    <citation type="journal article" date="2018" name="Nat. Commun.">
        <title>Tailed giant Tupanvirus possesses the most complete translational apparatus of the known virosphere.</title>
        <authorList>
            <person name="Abrahao J."/>
            <person name="Silva L."/>
            <person name="Silva L.S."/>
            <person name="Khalil J.Y.B."/>
            <person name="Rodrigues R."/>
            <person name="Arantes T."/>
            <person name="Assis F."/>
            <person name="Boratto P."/>
            <person name="Andrade M."/>
            <person name="Kroon E.G."/>
            <person name="Ribeiro B."/>
            <person name="Bergier I."/>
            <person name="Seligmann H."/>
            <person name="Ghigo E."/>
            <person name="Colson P."/>
            <person name="Levasseur A."/>
            <person name="Kroemer G."/>
            <person name="Raoult D."/>
            <person name="La Scola B."/>
        </authorList>
    </citation>
    <scope>NUCLEOTIDE SEQUENCE [LARGE SCALE GENOMIC DNA]</scope>
    <source>
        <strain evidence="10">Soda lake</strain>
    </source>
</reference>
<name>A0A6N1NSF5_9VIRU</name>
<dbReference type="PANTHER" id="PTHR42854:SF3">
    <property type="entry name" value="EUKARYOTIC TRANSLATION INITIATION FACTOR 2 SUBUNIT 3-RELATED"/>
    <property type="match status" value="1"/>
</dbReference>
<dbReference type="InterPro" id="IPR000795">
    <property type="entry name" value="T_Tr_GTP-bd_dom"/>
</dbReference>
<dbReference type="InterPro" id="IPR005225">
    <property type="entry name" value="Small_GTP-bd"/>
</dbReference>
<evidence type="ECO:0000256" key="2">
    <source>
        <dbReference type="ARBA" id="ARBA00011986"/>
    </source>
</evidence>
<accession>A0A6N1NSF5</accession>
<dbReference type="CDD" id="cd03688">
    <property type="entry name" value="eIF2_gamma_II"/>
    <property type="match status" value="1"/>
</dbReference>
<organism evidence="10">
    <name type="scientific">Tupanvirus soda lake</name>
    <dbReference type="NCBI Taxonomy" id="2126985"/>
    <lineage>
        <taxon>Viruses</taxon>
        <taxon>Varidnaviria</taxon>
        <taxon>Bamfordvirae</taxon>
        <taxon>Nucleocytoviricota</taxon>
        <taxon>Megaviricetes</taxon>
        <taxon>Imitervirales</taxon>
        <taxon>Mimiviridae</taxon>
        <taxon>Megamimivirinae</taxon>
        <taxon>Tupanvirus</taxon>
        <taxon>Tupanvirus salinum</taxon>
    </lineage>
</organism>
<comment type="catalytic activity">
    <reaction evidence="8">
        <text>GTP + H2O = GDP + phosphate + H(+)</text>
        <dbReference type="Rhea" id="RHEA:19669"/>
        <dbReference type="ChEBI" id="CHEBI:15377"/>
        <dbReference type="ChEBI" id="CHEBI:15378"/>
        <dbReference type="ChEBI" id="CHEBI:37565"/>
        <dbReference type="ChEBI" id="CHEBI:43474"/>
        <dbReference type="ChEBI" id="CHEBI:58189"/>
        <dbReference type="EC" id="3.6.5.3"/>
    </reaction>
</comment>
<dbReference type="GeneID" id="80518095"/>